<gene>
    <name evidence="9" type="ORF">HLB09_13025</name>
</gene>
<comment type="subcellular location">
    <subcellularLocation>
        <location evidence="2">Cell membrane</location>
    </subcellularLocation>
</comment>
<keyword evidence="4" id="KW-0597">Phosphoprotein</keyword>
<protein>
    <recommendedName>
        <fullName evidence="3">histidine kinase</fullName>
        <ecNumber evidence="3">2.7.13.3</ecNumber>
    </recommendedName>
</protein>
<dbReference type="SMART" id="SM00387">
    <property type="entry name" value="HATPase_c"/>
    <property type="match status" value="1"/>
</dbReference>
<evidence type="ECO:0000256" key="2">
    <source>
        <dbReference type="ARBA" id="ARBA00004236"/>
    </source>
</evidence>
<evidence type="ECO:0000256" key="3">
    <source>
        <dbReference type="ARBA" id="ARBA00012438"/>
    </source>
</evidence>
<evidence type="ECO:0000259" key="8">
    <source>
        <dbReference type="PROSITE" id="PS50109"/>
    </source>
</evidence>
<dbReference type="SUPFAM" id="SSF47384">
    <property type="entry name" value="Homodimeric domain of signal transducing histidine kinase"/>
    <property type="match status" value="1"/>
</dbReference>
<keyword evidence="5" id="KW-0808">Transferase</keyword>
<dbReference type="GO" id="GO:0000155">
    <property type="term" value="F:phosphorelay sensor kinase activity"/>
    <property type="evidence" value="ECO:0007669"/>
    <property type="project" value="InterPro"/>
</dbReference>
<evidence type="ECO:0000256" key="5">
    <source>
        <dbReference type="ARBA" id="ARBA00022679"/>
    </source>
</evidence>
<dbReference type="AlphaFoldDB" id="A0A849BUA0"/>
<accession>A0A849BUA0</accession>
<dbReference type="InterPro" id="IPR004358">
    <property type="entry name" value="Sig_transdc_His_kin-like_C"/>
</dbReference>
<dbReference type="EMBL" id="JABEMA010000236">
    <property type="protein sequence ID" value="NNH23994.1"/>
    <property type="molecule type" value="Genomic_DNA"/>
</dbReference>
<dbReference type="Gene3D" id="3.30.565.10">
    <property type="entry name" value="Histidine kinase-like ATPase, C-terminal domain"/>
    <property type="match status" value="1"/>
</dbReference>
<dbReference type="Pfam" id="PF02518">
    <property type="entry name" value="HATPase_c"/>
    <property type="match status" value="1"/>
</dbReference>
<evidence type="ECO:0000256" key="6">
    <source>
        <dbReference type="ARBA" id="ARBA00022777"/>
    </source>
</evidence>
<evidence type="ECO:0000313" key="9">
    <source>
        <dbReference type="EMBL" id="NNH23994.1"/>
    </source>
</evidence>
<keyword evidence="10" id="KW-1185">Reference proteome</keyword>
<evidence type="ECO:0000256" key="7">
    <source>
        <dbReference type="ARBA" id="ARBA00023012"/>
    </source>
</evidence>
<dbReference type="Gene3D" id="1.10.287.130">
    <property type="match status" value="1"/>
</dbReference>
<reference evidence="9 10" key="1">
    <citation type="submission" date="2020-05" db="EMBL/GenBank/DDBJ databases">
        <title>MicrobeNet Type strains.</title>
        <authorList>
            <person name="Nicholson A.C."/>
        </authorList>
    </citation>
    <scope>NUCLEOTIDE SEQUENCE [LARGE SCALE GENOMIC DNA]</scope>
    <source>
        <strain evidence="9 10">JCM 14547</strain>
    </source>
</reference>
<dbReference type="InterPro" id="IPR005467">
    <property type="entry name" value="His_kinase_dom"/>
</dbReference>
<dbReference type="PANTHER" id="PTHR43711">
    <property type="entry name" value="TWO-COMPONENT HISTIDINE KINASE"/>
    <property type="match status" value="1"/>
</dbReference>
<dbReference type="Proteomes" id="UP000555552">
    <property type="component" value="Unassembled WGS sequence"/>
</dbReference>
<dbReference type="GO" id="GO:0005886">
    <property type="term" value="C:plasma membrane"/>
    <property type="evidence" value="ECO:0007669"/>
    <property type="project" value="UniProtKB-SubCell"/>
</dbReference>
<evidence type="ECO:0000256" key="4">
    <source>
        <dbReference type="ARBA" id="ARBA00022553"/>
    </source>
</evidence>
<keyword evidence="7" id="KW-0902">Two-component regulatory system</keyword>
<dbReference type="SUPFAM" id="SSF55874">
    <property type="entry name" value="ATPase domain of HSP90 chaperone/DNA topoisomerase II/histidine kinase"/>
    <property type="match status" value="1"/>
</dbReference>
<dbReference type="PRINTS" id="PR00344">
    <property type="entry name" value="BCTRLSENSOR"/>
</dbReference>
<name>A0A849BUA0_9ACTN</name>
<keyword evidence="6 9" id="KW-0418">Kinase</keyword>
<sequence>MRAGGAVLLSAALAAGATGLGARARLRTEREAHERERELTADLAHELRTPVSTLVAASSLVAPITGQLPESGREPVQLMLAETERLHRLVEDMLQLSRLEHGDGDVDLEDVAVLPLVREVLAARGWVGDVAVTSEEGVVARADRRVLARITVNVVENARRHGAGQVRVGARLERGLVVLEVEDDGAGVAPEDRERVFDRFTTTGTSTSGLGLPLVRAGARAMGGDAHFDEAPGGGARVVVSLPRAGTT</sequence>
<dbReference type="InterPro" id="IPR050736">
    <property type="entry name" value="Sensor_HK_Regulatory"/>
</dbReference>
<dbReference type="PANTHER" id="PTHR43711:SF32">
    <property type="entry name" value="SENSOR-TYPE HISTIDINE KINASE PRRB"/>
    <property type="match status" value="1"/>
</dbReference>
<organism evidence="9 10">
    <name type="scientific">Pseudokineococcus marinus</name>
    <dbReference type="NCBI Taxonomy" id="351215"/>
    <lineage>
        <taxon>Bacteria</taxon>
        <taxon>Bacillati</taxon>
        <taxon>Actinomycetota</taxon>
        <taxon>Actinomycetes</taxon>
        <taxon>Kineosporiales</taxon>
        <taxon>Kineosporiaceae</taxon>
        <taxon>Pseudokineococcus</taxon>
    </lineage>
</organism>
<dbReference type="InterPro" id="IPR003594">
    <property type="entry name" value="HATPase_dom"/>
</dbReference>
<evidence type="ECO:0000256" key="1">
    <source>
        <dbReference type="ARBA" id="ARBA00000085"/>
    </source>
</evidence>
<dbReference type="SMART" id="SM00388">
    <property type="entry name" value="HisKA"/>
    <property type="match status" value="1"/>
</dbReference>
<feature type="domain" description="Histidine kinase" evidence="8">
    <location>
        <begin position="42"/>
        <end position="246"/>
    </location>
</feature>
<dbReference type="RefSeq" id="WP_171203774.1">
    <property type="nucleotide sequence ID" value="NZ_JABEMA010000236.1"/>
</dbReference>
<dbReference type="InterPro" id="IPR036097">
    <property type="entry name" value="HisK_dim/P_sf"/>
</dbReference>
<dbReference type="CDD" id="cd00082">
    <property type="entry name" value="HisKA"/>
    <property type="match status" value="1"/>
</dbReference>
<dbReference type="Pfam" id="PF00512">
    <property type="entry name" value="HisKA"/>
    <property type="match status" value="1"/>
</dbReference>
<comment type="caution">
    <text evidence="9">The sequence shown here is derived from an EMBL/GenBank/DDBJ whole genome shotgun (WGS) entry which is preliminary data.</text>
</comment>
<evidence type="ECO:0000313" key="10">
    <source>
        <dbReference type="Proteomes" id="UP000555552"/>
    </source>
</evidence>
<dbReference type="EC" id="2.7.13.3" evidence="3"/>
<dbReference type="InterPro" id="IPR003661">
    <property type="entry name" value="HisK_dim/P_dom"/>
</dbReference>
<dbReference type="InterPro" id="IPR036890">
    <property type="entry name" value="HATPase_C_sf"/>
</dbReference>
<proteinExistence type="predicted"/>
<dbReference type="PROSITE" id="PS50109">
    <property type="entry name" value="HIS_KIN"/>
    <property type="match status" value="1"/>
</dbReference>
<comment type="catalytic activity">
    <reaction evidence="1">
        <text>ATP + protein L-histidine = ADP + protein N-phospho-L-histidine.</text>
        <dbReference type="EC" id="2.7.13.3"/>
    </reaction>
</comment>